<comment type="caution">
    <text evidence="1">The sequence shown here is derived from an EMBL/GenBank/DDBJ whole genome shotgun (WGS) entry which is preliminary data.</text>
</comment>
<name>A0A922LC40_DERFA</name>
<organism evidence="1 2">
    <name type="scientific">Dermatophagoides farinae</name>
    <name type="common">American house dust mite</name>
    <dbReference type="NCBI Taxonomy" id="6954"/>
    <lineage>
        <taxon>Eukaryota</taxon>
        <taxon>Metazoa</taxon>
        <taxon>Ecdysozoa</taxon>
        <taxon>Arthropoda</taxon>
        <taxon>Chelicerata</taxon>
        <taxon>Arachnida</taxon>
        <taxon>Acari</taxon>
        <taxon>Acariformes</taxon>
        <taxon>Sarcoptiformes</taxon>
        <taxon>Astigmata</taxon>
        <taxon>Psoroptidia</taxon>
        <taxon>Analgoidea</taxon>
        <taxon>Pyroglyphidae</taxon>
        <taxon>Dermatophagoidinae</taxon>
        <taxon>Dermatophagoides</taxon>
    </lineage>
</organism>
<gene>
    <name evidence="1" type="ORF">DERF_002580</name>
</gene>
<dbReference type="Proteomes" id="UP000790347">
    <property type="component" value="Unassembled WGS sequence"/>
</dbReference>
<keyword evidence="2" id="KW-1185">Reference proteome</keyword>
<dbReference type="EMBL" id="ASGP02000001">
    <property type="protein sequence ID" value="KAH9528657.1"/>
    <property type="molecule type" value="Genomic_DNA"/>
</dbReference>
<sequence>MVRADSPMIYFIFQIPNDEWTFQQISFVLFAIKMMDNVHSRKIKTKIKMLNDSFFLVWKLQIITANDNDDDGNKITG</sequence>
<reference evidence="1" key="1">
    <citation type="submission" date="2013-05" db="EMBL/GenBank/DDBJ databases">
        <authorList>
            <person name="Yim A.K.Y."/>
            <person name="Chan T.F."/>
            <person name="Ji K.M."/>
            <person name="Liu X.Y."/>
            <person name="Zhou J.W."/>
            <person name="Li R.Q."/>
            <person name="Yang K.Y."/>
            <person name="Li J."/>
            <person name="Li M."/>
            <person name="Law P.T.W."/>
            <person name="Wu Y.L."/>
            <person name="Cai Z.L."/>
            <person name="Qin H."/>
            <person name="Bao Y."/>
            <person name="Leung R.K.K."/>
            <person name="Ng P.K.S."/>
            <person name="Zou J."/>
            <person name="Zhong X.J."/>
            <person name="Ran P.X."/>
            <person name="Zhong N.S."/>
            <person name="Liu Z.G."/>
            <person name="Tsui S.K.W."/>
        </authorList>
    </citation>
    <scope>NUCLEOTIDE SEQUENCE</scope>
    <source>
        <strain evidence="1">Derf</strain>
        <tissue evidence="1">Whole organism</tissue>
    </source>
</reference>
<evidence type="ECO:0000313" key="2">
    <source>
        <dbReference type="Proteomes" id="UP000790347"/>
    </source>
</evidence>
<reference evidence="1" key="2">
    <citation type="journal article" date="2022" name="Res Sq">
        <title>Comparative Genomics Reveals Insights into the Divergent Evolution of Astigmatic Mites and Household Pest Adaptations.</title>
        <authorList>
            <person name="Xiong Q."/>
            <person name="Wan A.T.-Y."/>
            <person name="Liu X.-Y."/>
            <person name="Fung C.S.-H."/>
            <person name="Xiao X."/>
            <person name="Malainual N."/>
            <person name="Hou J."/>
            <person name="Wang L."/>
            <person name="Wang M."/>
            <person name="Yang K."/>
            <person name="Cui Y."/>
            <person name="Leung E."/>
            <person name="Nong W."/>
            <person name="Shin S.-K."/>
            <person name="Au S."/>
            <person name="Jeong K.Y."/>
            <person name="Chew F.T."/>
            <person name="Hui J."/>
            <person name="Leung T.F."/>
            <person name="Tungtrongchitr A."/>
            <person name="Zhong N."/>
            <person name="Liu Z."/>
            <person name="Tsui S."/>
        </authorList>
    </citation>
    <scope>NUCLEOTIDE SEQUENCE</scope>
    <source>
        <strain evidence="1">Derf</strain>
        <tissue evidence="1">Whole organism</tissue>
    </source>
</reference>
<accession>A0A922LC40</accession>
<proteinExistence type="predicted"/>
<evidence type="ECO:0000313" key="1">
    <source>
        <dbReference type="EMBL" id="KAH9528657.1"/>
    </source>
</evidence>
<dbReference type="AlphaFoldDB" id="A0A922LC40"/>
<protein>
    <submittedName>
        <fullName evidence="1">Uncharacterized protein</fullName>
    </submittedName>
</protein>